<dbReference type="EMBL" id="CAXITT010000421">
    <property type="protein sequence ID" value="CAL1541270.1"/>
    <property type="molecule type" value="Genomic_DNA"/>
</dbReference>
<dbReference type="GO" id="GO:0050808">
    <property type="term" value="P:synapse organization"/>
    <property type="evidence" value="ECO:0007669"/>
    <property type="project" value="TreeGrafter"/>
</dbReference>
<dbReference type="GO" id="GO:0032589">
    <property type="term" value="C:neuron projection membrane"/>
    <property type="evidence" value="ECO:0007669"/>
    <property type="project" value="TreeGrafter"/>
</dbReference>
<protein>
    <recommendedName>
        <fullName evidence="1">Ig-like domain-containing protein</fullName>
    </recommendedName>
</protein>
<feature type="non-terminal residue" evidence="2">
    <location>
        <position position="193"/>
    </location>
</feature>
<dbReference type="PANTHER" id="PTHR23279:SF36">
    <property type="entry name" value="DEFECTIVE PROBOSCIS EXTENSION RESPONSE 9, ISOFORM A"/>
    <property type="match status" value="1"/>
</dbReference>
<dbReference type="SUPFAM" id="SSF48726">
    <property type="entry name" value="Immunoglobulin"/>
    <property type="match status" value="2"/>
</dbReference>
<feature type="domain" description="Ig-like" evidence="1">
    <location>
        <begin position="1"/>
        <end position="72"/>
    </location>
</feature>
<reference evidence="2 3" key="1">
    <citation type="submission" date="2024-04" db="EMBL/GenBank/DDBJ databases">
        <authorList>
            <consortium name="Genoscope - CEA"/>
            <person name="William W."/>
        </authorList>
    </citation>
    <scope>NUCLEOTIDE SEQUENCE [LARGE SCALE GENOMIC DNA]</scope>
</reference>
<dbReference type="SMART" id="SM00409">
    <property type="entry name" value="IG"/>
    <property type="match status" value="2"/>
</dbReference>
<dbReference type="SMART" id="SM00408">
    <property type="entry name" value="IGc2"/>
    <property type="match status" value="2"/>
</dbReference>
<feature type="domain" description="Ig-like" evidence="1">
    <location>
        <begin position="95"/>
        <end position="190"/>
    </location>
</feature>
<feature type="non-terminal residue" evidence="2">
    <location>
        <position position="1"/>
    </location>
</feature>
<dbReference type="InterPro" id="IPR007110">
    <property type="entry name" value="Ig-like_dom"/>
</dbReference>
<dbReference type="PROSITE" id="PS50835">
    <property type="entry name" value="IG_LIKE"/>
    <property type="match status" value="2"/>
</dbReference>
<dbReference type="InterPro" id="IPR003598">
    <property type="entry name" value="Ig_sub2"/>
</dbReference>
<dbReference type="InterPro" id="IPR003599">
    <property type="entry name" value="Ig_sub"/>
</dbReference>
<dbReference type="Pfam" id="PF00047">
    <property type="entry name" value="ig"/>
    <property type="match status" value="1"/>
</dbReference>
<accession>A0AAV2I9S2</accession>
<dbReference type="InterPro" id="IPR013151">
    <property type="entry name" value="Immunoglobulin_dom"/>
</dbReference>
<proteinExistence type="predicted"/>
<dbReference type="Proteomes" id="UP001497497">
    <property type="component" value="Unassembled WGS sequence"/>
</dbReference>
<dbReference type="Gene3D" id="2.60.40.10">
    <property type="entry name" value="Immunoglobulins"/>
    <property type="match status" value="2"/>
</dbReference>
<organism evidence="2 3">
    <name type="scientific">Lymnaea stagnalis</name>
    <name type="common">Great pond snail</name>
    <name type="synonym">Helix stagnalis</name>
    <dbReference type="NCBI Taxonomy" id="6523"/>
    <lineage>
        <taxon>Eukaryota</taxon>
        <taxon>Metazoa</taxon>
        <taxon>Spiralia</taxon>
        <taxon>Lophotrochozoa</taxon>
        <taxon>Mollusca</taxon>
        <taxon>Gastropoda</taxon>
        <taxon>Heterobranchia</taxon>
        <taxon>Euthyneura</taxon>
        <taxon>Panpulmonata</taxon>
        <taxon>Hygrophila</taxon>
        <taxon>Lymnaeoidea</taxon>
        <taxon>Lymnaeidae</taxon>
        <taxon>Lymnaea</taxon>
    </lineage>
</organism>
<name>A0AAV2I9S2_LYMST</name>
<dbReference type="AlphaFoldDB" id="A0AAV2I9S2"/>
<keyword evidence="3" id="KW-1185">Reference proteome</keyword>
<evidence type="ECO:0000313" key="2">
    <source>
        <dbReference type="EMBL" id="CAL1541270.1"/>
    </source>
</evidence>
<dbReference type="PANTHER" id="PTHR23279">
    <property type="entry name" value="DEFECTIVE PROBOSCIS EXTENSION RESPONSE DPR -RELATED"/>
    <property type="match status" value="1"/>
</dbReference>
<evidence type="ECO:0000313" key="3">
    <source>
        <dbReference type="Proteomes" id="UP001497497"/>
    </source>
</evidence>
<sequence length="193" mass="21711">QVVWRRLEGDRILTIGTMTWSVDNNVSMDHSRKAGHVTTWNLMLRHVTPEDAGVYECQVTSRAGHVHHVKLNVVGAFLTLQWSLAVSHLQRWSYGSLTISITGKRYVDQGERIHLVCNASGGPRVPEEIDWFKGGDKIDSKYGHVHIGKFQSMADRSFISELTIQHSSLTDTGDYICRSSTEDIANLKVTVLH</sequence>
<comment type="caution">
    <text evidence="2">The sequence shown here is derived from an EMBL/GenBank/DDBJ whole genome shotgun (WGS) entry which is preliminary data.</text>
</comment>
<gene>
    <name evidence="2" type="ORF">GSLYS_00014881001</name>
</gene>
<dbReference type="InterPro" id="IPR036179">
    <property type="entry name" value="Ig-like_dom_sf"/>
</dbReference>
<dbReference type="Pfam" id="PF13927">
    <property type="entry name" value="Ig_3"/>
    <property type="match status" value="1"/>
</dbReference>
<dbReference type="InterPro" id="IPR037448">
    <property type="entry name" value="Zig-8"/>
</dbReference>
<dbReference type="InterPro" id="IPR013783">
    <property type="entry name" value="Ig-like_fold"/>
</dbReference>
<evidence type="ECO:0000259" key="1">
    <source>
        <dbReference type="PROSITE" id="PS50835"/>
    </source>
</evidence>